<dbReference type="AlphaFoldDB" id="A0A388L7W1"/>
<dbReference type="InterPro" id="IPR043128">
    <property type="entry name" value="Rev_trsase/Diguanyl_cyclase"/>
</dbReference>
<dbReference type="GO" id="GO:0003824">
    <property type="term" value="F:catalytic activity"/>
    <property type="evidence" value="ECO:0007669"/>
    <property type="project" value="UniProtKB-KW"/>
</dbReference>
<evidence type="ECO:0000313" key="4">
    <source>
        <dbReference type="EMBL" id="GBG78399.1"/>
    </source>
</evidence>
<feature type="compositionally biased region" description="Basic and acidic residues" evidence="2">
    <location>
        <begin position="70"/>
        <end position="81"/>
    </location>
</feature>
<dbReference type="InterPro" id="IPR050951">
    <property type="entry name" value="Retrovirus_Pol_polyprotein"/>
</dbReference>
<organism evidence="4 5">
    <name type="scientific">Chara braunii</name>
    <name type="common">Braun's stonewort</name>
    <dbReference type="NCBI Taxonomy" id="69332"/>
    <lineage>
        <taxon>Eukaryota</taxon>
        <taxon>Viridiplantae</taxon>
        <taxon>Streptophyta</taxon>
        <taxon>Charophyceae</taxon>
        <taxon>Charales</taxon>
        <taxon>Characeae</taxon>
        <taxon>Chara</taxon>
    </lineage>
</organism>
<evidence type="ECO:0000256" key="1">
    <source>
        <dbReference type="ARBA" id="ARBA00023268"/>
    </source>
</evidence>
<protein>
    <recommendedName>
        <fullName evidence="3">Reverse transcriptase/retrotransposon-derived protein RNase H-like domain-containing protein</fullName>
    </recommendedName>
</protein>
<sequence>MVDTRSGKSTVPQSEAKQARIAAILRERKEKKELLKQAKVKAIAEEKVTKKKKLEEEMLRFQKEKMMMLEREEEEKRKVAEEEAAAEEEEEEEEEPLERRRREERGEASGTKGEDAWMDRKISEWVANFSLGEDEEALLYVSQEEREAFARVLETIEDPLERQTTEDEKKLEWKLRMMREKKRRREEANRVAREVERVRACRPEMQAQTEVPAKLDKIIGEFARDVVTHVGAEVKKLKEGAEKFCVGAIEGAKVVATTEAAVHPRKEPVKLKFLDAYSGKKDESFDKWEASLNTYVYLQHIAPEEQVLVAFHALKDEAASFARSLARTADCEHNMIAYYRLTPLSTFLKLLRERFADVTRGVRASDKLQTIHSRQWRSARALKAVMDDLVAVLEKLRDANFKINAKKCEWAKTQVLYLGHVLDGDGIKPEDGKIAAIRDWPTPRTLIELRSFLGLANYYRKFVRNFSTIAAPLRRLLKKEAIWQWDKDCTSALKKLKRALIEYLVLKVVDQSLPFVVTTDASQYGIGVVLQPDDGNDYRPVEFMSARMPSEKVATSTYERELYALRQALEHWKHYLLGRHFKVYSDHETLRWLKTQAKMTPRLTRLPPGTSKFEIQHEKEIATVVENLRKVQHQMIEQANKHRRPSQFQVGDLVWVKSNEFAPEENISQKLLPAYRGPWPVLEVKGGEDGPSYTVEISAHLHTYPVFHALKLLPCVTSQQFPSRRSMIPPDMDRRYDIDGIVGEDVFRTGGRGHPQKQNKVRFAYQESEDDRWFTRAELLETAPDIVRAYERDKKGKGPALD</sequence>
<feature type="compositionally biased region" description="Acidic residues" evidence="2">
    <location>
        <begin position="82"/>
        <end position="96"/>
    </location>
</feature>
<accession>A0A388L7W1</accession>
<dbReference type="OrthoDB" id="5554229at2759"/>
<keyword evidence="5" id="KW-1185">Reference proteome</keyword>
<dbReference type="PANTHER" id="PTHR37984:SF5">
    <property type="entry name" value="PROTEIN NYNRIN-LIKE"/>
    <property type="match status" value="1"/>
</dbReference>
<dbReference type="PANTHER" id="PTHR37984">
    <property type="entry name" value="PROTEIN CBG26694"/>
    <property type="match status" value="1"/>
</dbReference>
<feature type="region of interest" description="Disordered" evidence="2">
    <location>
        <begin position="70"/>
        <end position="116"/>
    </location>
</feature>
<comment type="caution">
    <text evidence="4">The sequence shown here is derived from an EMBL/GenBank/DDBJ whole genome shotgun (WGS) entry which is preliminary data.</text>
</comment>
<dbReference type="Gene3D" id="3.30.70.270">
    <property type="match status" value="2"/>
</dbReference>
<evidence type="ECO:0000313" key="5">
    <source>
        <dbReference type="Proteomes" id="UP000265515"/>
    </source>
</evidence>
<gene>
    <name evidence="4" type="ORF">CBR_g26427</name>
</gene>
<dbReference type="Proteomes" id="UP000265515">
    <property type="component" value="Unassembled WGS sequence"/>
</dbReference>
<reference evidence="4 5" key="1">
    <citation type="journal article" date="2018" name="Cell">
        <title>The Chara Genome: Secondary Complexity and Implications for Plant Terrestrialization.</title>
        <authorList>
            <person name="Nishiyama T."/>
            <person name="Sakayama H."/>
            <person name="Vries J.D."/>
            <person name="Buschmann H."/>
            <person name="Saint-Marcoux D."/>
            <person name="Ullrich K.K."/>
            <person name="Haas F.B."/>
            <person name="Vanderstraeten L."/>
            <person name="Becker D."/>
            <person name="Lang D."/>
            <person name="Vosolsobe S."/>
            <person name="Rombauts S."/>
            <person name="Wilhelmsson P.K.I."/>
            <person name="Janitza P."/>
            <person name="Kern R."/>
            <person name="Heyl A."/>
            <person name="Rumpler F."/>
            <person name="Villalobos L.I.A.C."/>
            <person name="Clay J.M."/>
            <person name="Skokan R."/>
            <person name="Toyoda A."/>
            <person name="Suzuki Y."/>
            <person name="Kagoshima H."/>
            <person name="Schijlen E."/>
            <person name="Tajeshwar N."/>
            <person name="Catarino B."/>
            <person name="Hetherington A.J."/>
            <person name="Saltykova A."/>
            <person name="Bonnot C."/>
            <person name="Breuninger H."/>
            <person name="Symeonidi A."/>
            <person name="Radhakrishnan G.V."/>
            <person name="Van Nieuwerburgh F."/>
            <person name="Deforce D."/>
            <person name="Chang C."/>
            <person name="Karol K.G."/>
            <person name="Hedrich R."/>
            <person name="Ulvskov P."/>
            <person name="Glockner G."/>
            <person name="Delwiche C.F."/>
            <person name="Petrasek J."/>
            <person name="Van de Peer Y."/>
            <person name="Friml J."/>
            <person name="Beilby M."/>
            <person name="Dolan L."/>
            <person name="Kohara Y."/>
            <person name="Sugano S."/>
            <person name="Fujiyama A."/>
            <person name="Delaux P.-M."/>
            <person name="Quint M."/>
            <person name="TheiBen G."/>
            <person name="Hagemann M."/>
            <person name="Harholt J."/>
            <person name="Dunand C."/>
            <person name="Zachgo S."/>
            <person name="Langdale J."/>
            <person name="Maumus F."/>
            <person name="Straeten D.V.D."/>
            <person name="Gould S.B."/>
            <person name="Rensing S.A."/>
        </authorList>
    </citation>
    <scope>NUCLEOTIDE SEQUENCE [LARGE SCALE GENOMIC DNA]</scope>
    <source>
        <strain evidence="4 5">S276</strain>
    </source>
</reference>
<dbReference type="EMBL" id="BFEA01000294">
    <property type="protein sequence ID" value="GBG78399.1"/>
    <property type="molecule type" value="Genomic_DNA"/>
</dbReference>
<keyword evidence="1" id="KW-0511">Multifunctional enzyme</keyword>
<dbReference type="Gramene" id="GBG78399">
    <property type="protein sequence ID" value="GBG78399"/>
    <property type="gene ID" value="CBR_g26427"/>
</dbReference>
<proteinExistence type="predicted"/>
<feature type="domain" description="Reverse transcriptase/retrotransposon-derived protein RNase H-like" evidence="3">
    <location>
        <begin position="485"/>
        <end position="583"/>
    </location>
</feature>
<dbReference type="SUPFAM" id="SSF56672">
    <property type="entry name" value="DNA/RNA polymerases"/>
    <property type="match status" value="1"/>
</dbReference>
<dbReference type="InterPro" id="IPR043502">
    <property type="entry name" value="DNA/RNA_pol_sf"/>
</dbReference>
<evidence type="ECO:0000256" key="2">
    <source>
        <dbReference type="SAM" id="MobiDB-lite"/>
    </source>
</evidence>
<dbReference type="Pfam" id="PF17919">
    <property type="entry name" value="RT_RNaseH_2"/>
    <property type="match status" value="1"/>
</dbReference>
<dbReference type="FunFam" id="3.30.70.270:FF:000026">
    <property type="entry name" value="Transposon Ty3-G Gag-Pol polyprotein"/>
    <property type="match status" value="1"/>
</dbReference>
<name>A0A388L7W1_CHABU</name>
<dbReference type="InterPro" id="IPR041577">
    <property type="entry name" value="RT_RNaseH_2"/>
</dbReference>
<dbReference type="CDD" id="cd09274">
    <property type="entry name" value="RNase_HI_RT_Ty3"/>
    <property type="match status" value="1"/>
</dbReference>
<feature type="compositionally biased region" description="Basic and acidic residues" evidence="2">
    <location>
        <begin position="97"/>
        <end position="116"/>
    </location>
</feature>
<evidence type="ECO:0000259" key="3">
    <source>
        <dbReference type="Pfam" id="PF17919"/>
    </source>
</evidence>